<reference evidence="2 3" key="1">
    <citation type="submission" date="2019-11" db="EMBL/GenBank/DDBJ databases">
        <authorList>
            <person name="Li J."/>
        </authorList>
    </citation>
    <scope>NUCLEOTIDE SEQUENCE [LARGE SCALE GENOMIC DNA]</scope>
    <source>
        <strain evidence="2 3">MF47</strain>
    </source>
</reference>
<dbReference type="InterPro" id="IPR050483">
    <property type="entry name" value="CoA-transferase_III_domain"/>
</dbReference>
<organism evidence="2 3">
    <name type="scientific">Aeromicrobium yanjiei</name>
    <dbReference type="NCBI Taxonomy" id="2662028"/>
    <lineage>
        <taxon>Bacteria</taxon>
        <taxon>Bacillati</taxon>
        <taxon>Actinomycetota</taxon>
        <taxon>Actinomycetes</taxon>
        <taxon>Propionibacteriales</taxon>
        <taxon>Nocardioidaceae</taxon>
        <taxon>Aeromicrobium</taxon>
    </lineage>
</organism>
<keyword evidence="3" id="KW-1185">Reference proteome</keyword>
<dbReference type="InterPro" id="IPR023606">
    <property type="entry name" value="CoA-Trfase_III_dom_1_sf"/>
</dbReference>
<accession>A0A5Q2MIQ2</accession>
<dbReference type="InterPro" id="IPR044855">
    <property type="entry name" value="CoA-Trfase_III_dom3_sf"/>
</dbReference>
<evidence type="ECO:0000313" key="2">
    <source>
        <dbReference type="EMBL" id="QGG41573.1"/>
    </source>
</evidence>
<gene>
    <name evidence="2" type="ORF">GEV26_09490</name>
</gene>
<dbReference type="Gene3D" id="3.40.50.10540">
    <property type="entry name" value="Crotonobetainyl-coa:carnitine coa-transferase, domain 1"/>
    <property type="match status" value="1"/>
</dbReference>
<keyword evidence="1 2" id="KW-0808">Transferase</keyword>
<dbReference type="Gene3D" id="3.30.1540.10">
    <property type="entry name" value="formyl-coa transferase, domain 3"/>
    <property type="match status" value="1"/>
</dbReference>
<dbReference type="PANTHER" id="PTHR48207">
    <property type="entry name" value="SUCCINATE--HYDROXYMETHYLGLUTARATE COA-TRANSFERASE"/>
    <property type="match status" value="1"/>
</dbReference>
<dbReference type="PANTHER" id="PTHR48207:SF3">
    <property type="entry name" value="SUCCINATE--HYDROXYMETHYLGLUTARATE COA-TRANSFERASE"/>
    <property type="match status" value="1"/>
</dbReference>
<name>A0A5Q2MIQ2_9ACTN</name>
<dbReference type="GO" id="GO:0008410">
    <property type="term" value="F:CoA-transferase activity"/>
    <property type="evidence" value="ECO:0007669"/>
    <property type="project" value="TreeGrafter"/>
</dbReference>
<sequence>MTQVMSGIRILEVAEHTFVPLASAILADWGAEVIKVEHIGRGDATRSLGATAGVETGGGDINVLLEHANRGKRSIGLDLTSADGRELLYRLAATCDVFLTNKLPAVRAKLEIDVEHIRAHQPTIIYAQGTGYGSKGVDVDLGGYDALAYWSRAGVAASVKAPEIDYLPRQSAPAFGDSVGAMYIAGGISAALLHRERTGEAPLVDVSLLAAGMWMMSAGIATAQRTGIPHVPRPDDRDAPRNPLIGNHRTADGRFISFCMLQAFEYWPAFCAAIDRPAWVDDPRFATRELLFSNGWVAADLIDDVVASETLETWTKRLQGLKGQWSPVQDTVTIADDPMVIANDYLMETISANGESFSLVTAPVQFDGRANQPGRAPGLGEHGTSILAGDLGLDDQSIADLRVRGVVG</sequence>
<proteinExistence type="predicted"/>
<protein>
    <submittedName>
        <fullName evidence="2">CoA transferase</fullName>
    </submittedName>
</protein>
<evidence type="ECO:0000313" key="3">
    <source>
        <dbReference type="Proteomes" id="UP000392064"/>
    </source>
</evidence>
<dbReference type="Pfam" id="PF02515">
    <property type="entry name" value="CoA_transf_3"/>
    <property type="match status" value="1"/>
</dbReference>
<dbReference type="InterPro" id="IPR003673">
    <property type="entry name" value="CoA-Trfase_fam_III"/>
</dbReference>
<dbReference type="RefSeq" id="WP_153652841.1">
    <property type="nucleotide sequence ID" value="NZ_CP045737.1"/>
</dbReference>
<dbReference type="Proteomes" id="UP000392064">
    <property type="component" value="Chromosome"/>
</dbReference>
<dbReference type="AlphaFoldDB" id="A0A5Q2MIQ2"/>
<dbReference type="SUPFAM" id="SSF89796">
    <property type="entry name" value="CoA-transferase family III (CaiB/BaiF)"/>
    <property type="match status" value="1"/>
</dbReference>
<evidence type="ECO:0000256" key="1">
    <source>
        <dbReference type="ARBA" id="ARBA00022679"/>
    </source>
</evidence>
<dbReference type="EMBL" id="CP045737">
    <property type="protein sequence ID" value="QGG41573.1"/>
    <property type="molecule type" value="Genomic_DNA"/>
</dbReference>
<dbReference type="KEGG" id="aef:GEV26_09490"/>